<dbReference type="PANTHER" id="PTHR48169:SF7">
    <property type="entry name" value="CASPASE 10"/>
    <property type="match status" value="1"/>
</dbReference>
<evidence type="ECO:0000313" key="4">
    <source>
        <dbReference type="Proteomes" id="UP000507470"/>
    </source>
</evidence>
<evidence type="ECO:0000313" key="3">
    <source>
        <dbReference type="EMBL" id="CAC5367920.1"/>
    </source>
</evidence>
<dbReference type="InterPro" id="IPR001875">
    <property type="entry name" value="DED_dom"/>
</dbReference>
<name>A0A6J8AH85_MYTCO</name>
<dbReference type="SUPFAM" id="SSF52540">
    <property type="entry name" value="P-loop containing nucleoside triphosphate hydrolases"/>
    <property type="match status" value="1"/>
</dbReference>
<reference evidence="3 4" key="1">
    <citation type="submission" date="2020-06" db="EMBL/GenBank/DDBJ databases">
        <authorList>
            <person name="Li R."/>
            <person name="Bekaert M."/>
        </authorList>
    </citation>
    <scope>NUCLEOTIDE SEQUENCE [LARGE SCALE GENOMIC DNA]</scope>
    <source>
        <strain evidence="4">wild</strain>
    </source>
</reference>
<accession>A0A6J8AH85</accession>
<dbReference type="AlphaFoldDB" id="A0A6J8AH85"/>
<evidence type="ECO:0000259" key="2">
    <source>
        <dbReference type="PROSITE" id="PS50168"/>
    </source>
</evidence>
<keyword evidence="1" id="KW-0053">Apoptosis</keyword>
<dbReference type="PANTHER" id="PTHR48169">
    <property type="entry name" value="DED DOMAIN-CONTAINING PROTEIN"/>
    <property type="match status" value="1"/>
</dbReference>
<keyword evidence="4" id="KW-1185">Reference proteome</keyword>
<proteinExistence type="predicted"/>
<gene>
    <name evidence="3" type="ORF">MCOR_7656</name>
</gene>
<sequence>MEKHSEVDAKLHIDYDSMCHRVALELTTDELKDIKFLLRQEIGRATLEKMKDGKDLIMNLEKREYFTKEYVTKLEKLLTDAKVFSLATIVREYNDCIPRIPNLDEYDGVARNYATHSMTIVQNFVETENVRRLEDIITRKGAVLVKGPSGAGKSQNAFHFAKKFRFENQQSIVWRVHCKSTREMHLSYANLMLRLGLREVIRYNEFNIRECIKKMFDRIYKRLTEDEYLKHKHLIIMDDMESPKTAQEVHEMMEYFIIAKNIYVIGTSQNRYSPMLDYEYGMEVSKMTEKEVIELFKMYNDVNEPTEISEIKELAKNLDYLPLCLALASSYIKITKTSISQYNKNWSDLQKHAHEISTEGKNFDASYILTLEKLKKDLPECSRKLLQYIPYLNHNIIPIQLFESLLESDSSSKETDVNTLLAALHDYSLAAISGSGSTRIISIHSVTVWFLDKLKSESKRQEERLFLLRHFCYYIDNDARLTETMNRNVNFLEHACFLLRNLEKNGGR</sequence>
<dbReference type="Proteomes" id="UP000507470">
    <property type="component" value="Unassembled WGS sequence"/>
</dbReference>
<evidence type="ECO:0000256" key="1">
    <source>
        <dbReference type="ARBA" id="ARBA00022703"/>
    </source>
</evidence>
<dbReference type="Pfam" id="PF01335">
    <property type="entry name" value="DED"/>
    <property type="match status" value="1"/>
</dbReference>
<protein>
    <recommendedName>
        <fullName evidence="2">DED domain-containing protein</fullName>
    </recommendedName>
</protein>
<dbReference type="Gene3D" id="3.40.50.300">
    <property type="entry name" value="P-loop containing nucleotide triphosphate hydrolases"/>
    <property type="match status" value="1"/>
</dbReference>
<dbReference type="InterPro" id="IPR011029">
    <property type="entry name" value="DEATH-like_dom_sf"/>
</dbReference>
<dbReference type="OrthoDB" id="6076681at2759"/>
<dbReference type="GO" id="GO:0006915">
    <property type="term" value="P:apoptotic process"/>
    <property type="evidence" value="ECO:0007669"/>
    <property type="project" value="UniProtKB-KW"/>
</dbReference>
<feature type="domain" description="DED" evidence="2">
    <location>
        <begin position="14"/>
        <end position="92"/>
    </location>
</feature>
<dbReference type="Gene3D" id="1.10.533.10">
    <property type="entry name" value="Death Domain, Fas"/>
    <property type="match status" value="1"/>
</dbReference>
<dbReference type="PROSITE" id="PS50168">
    <property type="entry name" value="DED"/>
    <property type="match status" value="1"/>
</dbReference>
<dbReference type="EMBL" id="CACVKT020001411">
    <property type="protein sequence ID" value="CAC5367920.1"/>
    <property type="molecule type" value="Genomic_DNA"/>
</dbReference>
<dbReference type="InterPro" id="IPR027417">
    <property type="entry name" value="P-loop_NTPase"/>
</dbReference>
<dbReference type="GO" id="GO:0042981">
    <property type="term" value="P:regulation of apoptotic process"/>
    <property type="evidence" value="ECO:0007669"/>
    <property type="project" value="InterPro"/>
</dbReference>
<dbReference type="SUPFAM" id="SSF47986">
    <property type="entry name" value="DEATH domain"/>
    <property type="match status" value="1"/>
</dbReference>
<organism evidence="3 4">
    <name type="scientific">Mytilus coruscus</name>
    <name type="common">Sea mussel</name>
    <dbReference type="NCBI Taxonomy" id="42192"/>
    <lineage>
        <taxon>Eukaryota</taxon>
        <taxon>Metazoa</taxon>
        <taxon>Spiralia</taxon>
        <taxon>Lophotrochozoa</taxon>
        <taxon>Mollusca</taxon>
        <taxon>Bivalvia</taxon>
        <taxon>Autobranchia</taxon>
        <taxon>Pteriomorphia</taxon>
        <taxon>Mytilida</taxon>
        <taxon>Mytiloidea</taxon>
        <taxon>Mytilidae</taxon>
        <taxon>Mytilinae</taxon>
        <taxon>Mytilus</taxon>
    </lineage>
</organism>